<protein>
    <submittedName>
        <fullName evidence="1">AlNc14C1G12 protein</fullName>
    </submittedName>
</protein>
<organism evidence="1">
    <name type="scientific">Albugo laibachii Nc14</name>
    <dbReference type="NCBI Taxonomy" id="890382"/>
    <lineage>
        <taxon>Eukaryota</taxon>
        <taxon>Sar</taxon>
        <taxon>Stramenopiles</taxon>
        <taxon>Oomycota</taxon>
        <taxon>Peronosporomycetes</taxon>
        <taxon>Albuginales</taxon>
        <taxon>Albuginaceae</taxon>
        <taxon>Albugo</taxon>
    </lineage>
</organism>
<gene>
    <name evidence="1" type="primary">AlNc14C1G12</name>
    <name evidence="1" type="ORF">ALNC14_000120</name>
</gene>
<evidence type="ECO:0000313" key="1">
    <source>
        <dbReference type="EMBL" id="CCA13869.1"/>
    </source>
</evidence>
<accession>F0VYK5</accession>
<reference evidence="1" key="1">
    <citation type="journal article" date="2011" name="PLoS Biol.">
        <title>Gene gain and loss during evolution of obligate parasitism in the white rust pathogen of Arabidopsis thaliana.</title>
        <authorList>
            <person name="Kemen E."/>
            <person name="Gardiner A."/>
            <person name="Schultz-Larsen T."/>
            <person name="Kemen A.C."/>
            <person name="Balmuth A.L."/>
            <person name="Robert-Seilaniantz A."/>
            <person name="Bailey K."/>
            <person name="Holub E."/>
            <person name="Studholme D.J."/>
            <person name="Maclean D."/>
            <person name="Jones J.D."/>
        </authorList>
    </citation>
    <scope>NUCLEOTIDE SEQUENCE</scope>
</reference>
<dbReference type="EMBL" id="FR824046">
    <property type="protein sequence ID" value="CCA13869.1"/>
    <property type="molecule type" value="Genomic_DNA"/>
</dbReference>
<proteinExistence type="predicted"/>
<reference evidence="1" key="2">
    <citation type="submission" date="2011-02" db="EMBL/GenBank/DDBJ databases">
        <authorList>
            <person name="MacLean D."/>
        </authorList>
    </citation>
    <scope>NUCLEOTIDE SEQUENCE</scope>
</reference>
<sequence>MSALELEDLGVVNKLLGLRNWLDEEVEYILHQEVSIDTHLKEYVLETSNGVRARIVEECNDCNSQETKYLPVTAANGNASVEEFQSLVGGYFVPCIVWDDIYVLRYTGQVDKRTSLKRTTEKWRSEFQGT</sequence>
<name>F0VYK5_9STRA</name>
<dbReference type="AlphaFoldDB" id="F0VYK5"/>
<dbReference type="HOGENOM" id="CLU_1941982_0_0_1"/>